<name>A0A7G2FFE3_ARATH</name>
<keyword evidence="5" id="KW-0694">RNA-binding</keyword>
<evidence type="ECO:0000256" key="2">
    <source>
        <dbReference type="ARBA" id="ARBA00022490"/>
    </source>
</evidence>
<dbReference type="PANTHER" id="PTHR12537:SF186">
    <property type="entry name" value="PUMILIO HOMOLOG 14-RELATED"/>
    <property type="match status" value="1"/>
</dbReference>
<dbReference type="PROSITE" id="PS50302">
    <property type="entry name" value="PUM"/>
    <property type="match status" value="2"/>
</dbReference>
<dbReference type="SMR" id="A0A7G2FFE3"/>
<proteinExistence type="predicted"/>
<dbReference type="InterPro" id="IPR033712">
    <property type="entry name" value="Pumilio_RNA-bd"/>
</dbReference>
<keyword evidence="4" id="KW-0810">Translation regulation</keyword>
<dbReference type="KEGG" id="ath:AT5G43090"/>
<evidence type="ECO:0000313" key="9">
    <source>
        <dbReference type="EMBL" id="CAD5333810.1"/>
    </source>
</evidence>
<evidence type="ECO:0000256" key="6">
    <source>
        <dbReference type="PROSITE-ProRule" id="PRU00317"/>
    </source>
</evidence>
<dbReference type="ExpressionAtlas" id="A0A7G2FFE3">
    <property type="expression patterns" value="baseline and differential"/>
</dbReference>
<dbReference type="Pfam" id="PF00806">
    <property type="entry name" value="PUF"/>
    <property type="match status" value="1"/>
</dbReference>
<dbReference type="InterPro" id="IPR011989">
    <property type="entry name" value="ARM-like"/>
</dbReference>
<evidence type="ECO:0000259" key="8">
    <source>
        <dbReference type="PROSITE" id="PS50303"/>
    </source>
</evidence>
<reference evidence="9 10" key="1">
    <citation type="submission" date="2020-09" db="EMBL/GenBank/DDBJ databases">
        <authorList>
            <person name="Ashkenazy H."/>
        </authorList>
    </citation>
    <scope>NUCLEOTIDE SEQUENCE [LARGE SCALE GENOMIC DNA]</scope>
    <source>
        <strain evidence="10">cv. Cdm-0</strain>
    </source>
</reference>
<dbReference type="GO" id="GO:0006417">
    <property type="term" value="P:regulation of translation"/>
    <property type="evidence" value="ECO:0007669"/>
    <property type="project" value="UniProtKB-KW"/>
</dbReference>
<evidence type="ECO:0000256" key="5">
    <source>
        <dbReference type="ARBA" id="ARBA00022884"/>
    </source>
</evidence>
<keyword evidence="3" id="KW-0677">Repeat</keyword>
<dbReference type="GO" id="GO:0003723">
    <property type="term" value="F:RNA binding"/>
    <property type="evidence" value="ECO:0007669"/>
    <property type="project" value="UniProtKB-KW"/>
</dbReference>
<protein>
    <submittedName>
        <fullName evidence="9">(thale cress) hypothetical protein</fullName>
    </submittedName>
</protein>
<evidence type="ECO:0000256" key="4">
    <source>
        <dbReference type="ARBA" id="ARBA00022845"/>
    </source>
</evidence>
<gene>
    <name evidence="9" type="ORF">AT9943_LOCUS21149</name>
</gene>
<dbReference type="GO" id="GO:0005737">
    <property type="term" value="C:cytoplasm"/>
    <property type="evidence" value="ECO:0007669"/>
    <property type="project" value="UniProtKB-SubCell"/>
</dbReference>
<dbReference type="OMA" id="PFLENRW"/>
<evidence type="ECO:0000256" key="3">
    <source>
        <dbReference type="ARBA" id="ARBA00022737"/>
    </source>
</evidence>
<dbReference type="InterPro" id="IPR016024">
    <property type="entry name" value="ARM-type_fold"/>
</dbReference>
<dbReference type="InterPro" id="IPR001313">
    <property type="entry name" value="Pumilio_RNA-bd_rpt"/>
</dbReference>
<dbReference type="Proteomes" id="UP000516314">
    <property type="component" value="Chromosome 5"/>
</dbReference>
<evidence type="ECO:0000256" key="1">
    <source>
        <dbReference type="ARBA" id="ARBA00004496"/>
    </source>
</evidence>
<evidence type="ECO:0000256" key="7">
    <source>
        <dbReference type="SAM" id="MobiDB-lite"/>
    </source>
</evidence>
<dbReference type="InterPro" id="IPR033133">
    <property type="entry name" value="PUM-HD"/>
</dbReference>
<dbReference type="PANTHER" id="PTHR12537">
    <property type="entry name" value="RNA BINDING PROTEIN PUMILIO-RELATED"/>
    <property type="match status" value="1"/>
</dbReference>
<organism evidence="9 10">
    <name type="scientific">Arabidopsis thaliana</name>
    <name type="common">Mouse-ear cress</name>
    <dbReference type="NCBI Taxonomy" id="3702"/>
    <lineage>
        <taxon>Eukaryota</taxon>
        <taxon>Viridiplantae</taxon>
        <taxon>Streptophyta</taxon>
        <taxon>Embryophyta</taxon>
        <taxon>Tracheophyta</taxon>
        <taxon>Spermatophyta</taxon>
        <taxon>Magnoliopsida</taxon>
        <taxon>eudicotyledons</taxon>
        <taxon>Gunneridae</taxon>
        <taxon>Pentapetalae</taxon>
        <taxon>rosids</taxon>
        <taxon>malvids</taxon>
        <taxon>Brassicales</taxon>
        <taxon>Brassicaceae</taxon>
        <taxon>Camelineae</taxon>
        <taxon>Arabidopsis</taxon>
    </lineage>
</organism>
<accession>A0A7G2FFE3</accession>
<keyword evidence="2" id="KW-0963">Cytoplasm</keyword>
<sequence>MDNKFYVNTNGERNIWSTAAEENMTTAASSSQSQPPQMQSSKFHQPENHIHINDGFSSGAFDLQTLESSFRGLSFADSNVHQNGNPILPAHQYNQVFNGGGGSYGDGYLFPPSGSYHHYELKDLQRFNQNQQRLSYQNDYVNQSYRYDTIGGGNGMLNNSFLNGVPCASRNNVSDYYTNIFGYGVNNSWRSNEGCTYNQDQAASSMENGRGSYFSIATDRVWSKELEKTIFVGTKETIDMIFDGLIVGICELMVDPFGNDVVKLLIGKCSSEQIILIVDVVTRHISKFVNICFNPIGTLAIQVLLTSIHERANNQIPRIMDAISSVALQLTRNTNAKYVILACFRMFTSSQCRRLLEVVSQHCYQIAIDQNGCCLLQQCFDKERVPNHEIRQRLISEVIEHALKLCLNCHGNYVVQYVVELDNQHETDLLVNKLLRNYAHLARNKYGSHVVQKLLKLRGIDSKLIVVDLLRGIDTLLLDPFGNYVIQTAWFVSKEDVRQMLRYYIERNIRLMRCNKFGNKILEKLNI</sequence>
<dbReference type="AlphaFoldDB" id="A0A7G2FFE3"/>
<evidence type="ECO:0000313" key="10">
    <source>
        <dbReference type="Proteomes" id="UP000516314"/>
    </source>
</evidence>
<dbReference type="SMART" id="SM00025">
    <property type="entry name" value="Pumilio"/>
    <property type="match status" value="6"/>
</dbReference>
<feature type="repeat" description="Pumilio" evidence="6">
    <location>
        <begin position="397"/>
        <end position="432"/>
    </location>
</feature>
<dbReference type="Gene3D" id="1.25.10.10">
    <property type="entry name" value="Leucine-rich Repeat Variant"/>
    <property type="match status" value="1"/>
</dbReference>
<dbReference type="PROSITE" id="PS50303">
    <property type="entry name" value="PUM_HD"/>
    <property type="match status" value="1"/>
</dbReference>
<dbReference type="CDD" id="cd07920">
    <property type="entry name" value="Pumilio"/>
    <property type="match status" value="1"/>
</dbReference>
<feature type="compositionally biased region" description="Low complexity" evidence="7">
    <location>
        <begin position="24"/>
        <end position="41"/>
    </location>
</feature>
<comment type="subcellular location">
    <subcellularLocation>
        <location evidence="1">Cytoplasm</location>
    </subcellularLocation>
</comment>
<dbReference type="Pfam" id="PF22493">
    <property type="entry name" value="PUF_NOP9"/>
    <property type="match status" value="1"/>
</dbReference>
<feature type="domain" description="PUM-HD" evidence="8">
    <location>
        <begin position="184"/>
        <end position="527"/>
    </location>
</feature>
<feature type="repeat" description="Pumilio" evidence="6">
    <location>
        <begin position="433"/>
        <end position="468"/>
    </location>
</feature>
<dbReference type="EMBL" id="LR881470">
    <property type="protein sequence ID" value="CAD5333810.1"/>
    <property type="molecule type" value="Genomic_DNA"/>
</dbReference>
<feature type="region of interest" description="Disordered" evidence="7">
    <location>
        <begin position="22"/>
        <end position="51"/>
    </location>
</feature>
<dbReference type="SUPFAM" id="SSF48371">
    <property type="entry name" value="ARM repeat"/>
    <property type="match status" value="1"/>
</dbReference>